<dbReference type="AlphaFoldDB" id="A0A8S1C603"/>
<keyword evidence="2 5" id="KW-0863">Zinc-finger</keyword>
<sequence>MNPTQLDVNNASKASFEMPPPSDDEDDVPWKQPPWPLPPIKWKVTYCAVRGCPNMRNNLKINSEYGISFHRFPKNLIRSKKWLDFCDNEMLKDYPLESLFSKSVICCWHFEPSEISEDGRSRLLFNGLVPHVRPPRDRNVIEILSDNDIPQRDKTDGQESTKKCYLPVRPIHPRKKPNVLRVTTFGALQFEQALAPKNTLDLSESKNVLILPKQPRLTTVNAMANQSFLPVQAFQRIVWSKRPLNPLPVVRSSTTYLGSDVTKKSMMPNSAIFCPARKRLVKVHEVSKDVEQTTGRSNSVSAPVSENIASQDDENYNRVGKMLGALSSARVMYILLGPSLTGVVPLETLISASTKNSMGPGNCLEIESSGKQSDLTESENPNCADIEMCKSTSSNPSEEPVPIKKLKLSINAEIASEMPNESCKDNDTPHPKLPGLMPFNPKGSWGMMLKGYTATESYLYAVTDAITWNVPHGVLLFFNKNRLDPALSGRISTKPNILSRKSGMLPTYLVPKIRHMANAIFWKGEIITKEFLSSPSATTEEISLSSCAEGTRHFFEIPTRTLTGTTEDYPNSGVNDNESSDPFEIHDKKWKAFQRSPPETQGSGSNFNKNVSSARVHPVLGITPSFLTQTMMPNAILQKVPSSTQPNTKLLVMTNGTLKTVVAVDPVQVPQYAAHAFQAPVATKEKHKGGEKVNTLRIPASLIPILKDKLPMLIGKEGEFKVGKSGFQQILSILDELNFKVDRSGRVLRKSKFQANHNNMTPGEPLSTQEGPAKESEAEKKRKVIKGPVEKMHKEIVLLRRRNKSGKRQLKP</sequence>
<dbReference type="GO" id="GO:0003677">
    <property type="term" value="F:DNA binding"/>
    <property type="evidence" value="ECO:0007669"/>
    <property type="project" value="UniProtKB-UniRule"/>
</dbReference>
<dbReference type="PROSITE" id="PS50950">
    <property type="entry name" value="ZF_THAP"/>
    <property type="match status" value="1"/>
</dbReference>
<evidence type="ECO:0000256" key="5">
    <source>
        <dbReference type="PROSITE-ProRule" id="PRU00309"/>
    </source>
</evidence>
<dbReference type="Proteomes" id="UP000494165">
    <property type="component" value="Unassembled WGS sequence"/>
</dbReference>
<evidence type="ECO:0000256" key="4">
    <source>
        <dbReference type="ARBA" id="ARBA00023125"/>
    </source>
</evidence>
<dbReference type="SUPFAM" id="SSF57716">
    <property type="entry name" value="Glucocorticoid receptor-like (DNA-binding domain)"/>
    <property type="match status" value="1"/>
</dbReference>
<name>A0A8S1C603_9INSE</name>
<dbReference type="OrthoDB" id="5982876at2759"/>
<dbReference type="SMART" id="SM00692">
    <property type="entry name" value="DM3"/>
    <property type="match status" value="1"/>
</dbReference>
<dbReference type="GO" id="GO:0008270">
    <property type="term" value="F:zinc ion binding"/>
    <property type="evidence" value="ECO:0007669"/>
    <property type="project" value="UniProtKB-KW"/>
</dbReference>
<proteinExistence type="predicted"/>
<protein>
    <recommendedName>
        <fullName evidence="7">THAP-type domain-containing protein</fullName>
    </recommendedName>
</protein>
<feature type="compositionally biased region" description="Polar residues" evidence="6">
    <location>
        <begin position="1"/>
        <end position="13"/>
    </location>
</feature>
<evidence type="ECO:0000256" key="1">
    <source>
        <dbReference type="ARBA" id="ARBA00022723"/>
    </source>
</evidence>
<keyword evidence="1" id="KW-0479">Metal-binding</keyword>
<dbReference type="EMBL" id="CADEPI010000024">
    <property type="protein sequence ID" value="CAB3366272.1"/>
    <property type="molecule type" value="Genomic_DNA"/>
</dbReference>
<feature type="compositionally biased region" description="Polar residues" evidence="6">
    <location>
        <begin position="753"/>
        <end position="770"/>
    </location>
</feature>
<organism evidence="8 9">
    <name type="scientific">Cloeon dipterum</name>
    <dbReference type="NCBI Taxonomy" id="197152"/>
    <lineage>
        <taxon>Eukaryota</taxon>
        <taxon>Metazoa</taxon>
        <taxon>Ecdysozoa</taxon>
        <taxon>Arthropoda</taxon>
        <taxon>Hexapoda</taxon>
        <taxon>Insecta</taxon>
        <taxon>Pterygota</taxon>
        <taxon>Palaeoptera</taxon>
        <taxon>Ephemeroptera</taxon>
        <taxon>Pisciforma</taxon>
        <taxon>Baetidae</taxon>
        <taxon>Cloeon</taxon>
    </lineage>
</organism>
<keyword evidence="9" id="KW-1185">Reference proteome</keyword>
<accession>A0A8S1C603</accession>
<gene>
    <name evidence="8" type="ORF">CLODIP_2_CD01504</name>
</gene>
<keyword evidence="4 5" id="KW-0238">DNA-binding</keyword>
<dbReference type="InterPro" id="IPR006612">
    <property type="entry name" value="THAP_Znf"/>
</dbReference>
<feature type="region of interest" description="Disordered" evidence="6">
    <location>
        <begin position="1"/>
        <end position="30"/>
    </location>
</feature>
<dbReference type="SMART" id="SM00980">
    <property type="entry name" value="THAP"/>
    <property type="match status" value="1"/>
</dbReference>
<evidence type="ECO:0000313" key="8">
    <source>
        <dbReference type="EMBL" id="CAB3366272.1"/>
    </source>
</evidence>
<feature type="region of interest" description="Disordered" evidence="6">
    <location>
        <begin position="752"/>
        <end position="789"/>
    </location>
</feature>
<dbReference type="Pfam" id="PF05485">
    <property type="entry name" value="THAP"/>
    <property type="match status" value="1"/>
</dbReference>
<evidence type="ECO:0000313" key="9">
    <source>
        <dbReference type="Proteomes" id="UP000494165"/>
    </source>
</evidence>
<evidence type="ECO:0000259" key="7">
    <source>
        <dbReference type="PROSITE" id="PS50950"/>
    </source>
</evidence>
<reference evidence="8 9" key="1">
    <citation type="submission" date="2020-04" db="EMBL/GenBank/DDBJ databases">
        <authorList>
            <person name="Alioto T."/>
            <person name="Alioto T."/>
            <person name="Gomez Garrido J."/>
        </authorList>
    </citation>
    <scope>NUCLEOTIDE SEQUENCE [LARGE SCALE GENOMIC DNA]</scope>
</reference>
<evidence type="ECO:0000256" key="2">
    <source>
        <dbReference type="ARBA" id="ARBA00022771"/>
    </source>
</evidence>
<keyword evidence="3" id="KW-0862">Zinc</keyword>
<comment type="caution">
    <text evidence="8">The sequence shown here is derived from an EMBL/GenBank/DDBJ whole genome shotgun (WGS) entry which is preliminary data.</text>
</comment>
<evidence type="ECO:0000256" key="3">
    <source>
        <dbReference type="ARBA" id="ARBA00022833"/>
    </source>
</evidence>
<evidence type="ECO:0000256" key="6">
    <source>
        <dbReference type="SAM" id="MobiDB-lite"/>
    </source>
</evidence>
<feature type="domain" description="THAP-type" evidence="7">
    <location>
        <begin position="43"/>
        <end position="133"/>
    </location>
</feature>